<dbReference type="Gene3D" id="3.90.1410.10">
    <property type="entry name" value="set domain protein methyltransferase, domain 1"/>
    <property type="match status" value="1"/>
</dbReference>
<feature type="signal peptide" evidence="2">
    <location>
        <begin position="1"/>
        <end position="20"/>
    </location>
</feature>
<reference evidence="4" key="1">
    <citation type="submission" date="2021-01" db="EMBL/GenBank/DDBJ databases">
        <authorList>
            <person name="Corre E."/>
            <person name="Pelletier E."/>
            <person name="Niang G."/>
            <person name="Scheremetjew M."/>
            <person name="Finn R."/>
            <person name="Kale V."/>
            <person name="Holt S."/>
            <person name="Cochrane G."/>
            <person name="Meng A."/>
            <person name="Brown T."/>
            <person name="Cohen L."/>
        </authorList>
    </citation>
    <scope>NUCLEOTIDE SEQUENCE</scope>
    <source>
        <strain evidence="4">SM1012Den-03</strain>
    </source>
</reference>
<feature type="chain" id="PRO_5031510200" description="SET domain-containing protein" evidence="2">
    <location>
        <begin position="21"/>
        <end position="463"/>
    </location>
</feature>
<dbReference type="GO" id="GO:0016279">
    <property type="term" value="F:protein-lysine N-methyltransferase activity"/>
    <property type="evidence" value="ECO:0007669"/>
    <property type="project" value="TreeGrafter"/>
</dbReference>
<sequence length="463" mass="52459">MMTSHRLALISSLLTGSSFAFHLPTTTIHRQPSLTNNNHNHHHHHHQQRSQSVTLHQYPISITENAPRDTITITDWAINYGIGLGDTFQLTAAQQDDAIHDDVYTITSQPIDPSTPILSIPSNVILTGSMARQELGSQTFGAEDSLLLSDHQPFYLFLKVLTEYELGDQSPWYYWLNSLPRYYSNGASMTDFCFGCLPPYAAGLALAEKKRYKQYVEALSSISFLSEESKQSEEVTKWAFNVVFTRYMELPGGDVALVPMADYLNHGAEPNVDISYDEEGNCYVYSMTEVGAGEPLVFSYGDSTNPSNLLARYGFLDESSSATFCKYVIENPTFEMFNLGYPNSMYFYNDGGISNEVWDVLLYELLKVSPEEQQHFYQAHMSGDEGTKASYHDQYFAQTYKSITSHVDYILNELDELGIGLETQIAQGQDKKRHPRLPLIMRHNEFVKGTFDNVRQNLDNMYA</sequence>
<dbReference type="PANTHER" id="PTHR13271">
    <property type="entry name" value="UNCHARACTERIZED PUTATIVE METHYLTRANSFERASE"/>
    <property type="match status" value="1"/>
</dbReference>
<keyword evidence="2" id="KW-0732">Signal</keyword>
<dbReference type="EMBL" id="HBGZ01003843">
    <property type="protein sequence ID" value="CAD9577634.1"/>
    <property type="molecule type" value="Transcribed_RNA"/>
</dbReference>
<dbReference type="CDD" id="cd10527">
    <property type="entry name" value="SET_LSMT"/>
    <property type="match status" value="1"/>
</dbReference>
<dbReference type="SUPFAM" id="SSF82199">
    <property type="entry name" value="SET domain"/>
    <property type="match status" value="1"/>
</dbReference>
<evidence type="ECO:0000256" key="2">
    <source>
        <dbReference type="SAM" id="SignalP"/>
    </source>
</evidence>
<gene>
    <name evidence="4" type="ORF">SMAR0320_LOCUS2607</name>
</gene>
<feature type="domain" description="SET" evidence="3">
    <location>
        <begin position="107"/>
        <end position="301"/>
    </location>
</feature>
<dbReference type="PANTHER" id="PTHR13271:SF137">
    <property type="entry name" value="SET DOMAIN-CONTAINING PROTEIN"/>
    <property type="match status" value="1"/>
</dbReference>
<evidence type="ECO:0000256" key="1">
    <source>
        <dbReference type="SAM" id="MobiDB-lite"/>
    </source>
</evidence>
<dbReference type="InterPro" id="IPR001214">
    <property type="entry name" value="SET_dom"/>
</dbReference>
<dbReference type="Pfam" id="PF00856">
    <property type="entry name" value="SET"/>
    <property type="match status" value="1"/>
</dbReference>
<name>A0A7S2P449_9STRA</name>
<organism evidence="4">
    <name type="scientific">Skeletonema marinoi</name>
    <dbReference type="NCBI Taxonomy" id="267567"/>
    <lineage>
        <taxon>Eukaryota</taxon>
        <taxon>Sar</taxon>
        <taxon>Stramenopiles</taxon>
        <taxon>Ochrophyta</taxon>
        <taxon>Bacillariophyta</taxon>
        <taxon>Coscinodiscophyceae</taxon>
        <taxon>Thalassiosirophycidae</taxon>
        <taxon>Thalassiosirales</taxon>
        <taxon>Skeletonemataceae</taxon>
        <taxon>Skeletonema</taxon>
        <taxon>Skeletonema marinoi-dohrnii complex</taxon>
    </lineage>
</organism>
<accession>A0A7S2P449</accession>
<evidence type="ECO:0000313" key="4">
    <source>
        <dbReference type="EMBL" id="CAD9577634.1"/>
    </source>
</evidence>
<evidence type="ECO:0000259" key="3">
    <source>
        <dbReference type="Pfam" id="PF00856"/>
    </source>
</evidence>
<dbReference type="InterPro" id="IPR050600">
    <property type="entry name" value="SETD3_SETD6_MTase"/>
</dbReference>
<proteinExistence type="predicted"/>
<dbReference type="AlphaFoldDB" id="A0A7S2P449"/>
<dbReference type="InterPro" id="IPR046341">
    <property type="entry name" value="SET_dom_sf"/>
</dbReference>
<feature type="compositionally biased region" description="Basic residues" evidence="1">
    <location>
        <begin position="39"/>
        <end position="48"/>
    </location>
</feature>
<protein>
    <recommendedName>
        <fullName evidence="3">SET domain-containing protein</fullName>
    </recommendedName>
</protein>
<feature type="region of interest" description="Disordered" evidence="1">
    <location>
        <begin position="30"/>
        <end position="53"/>
    </location>
</feature>